<evidence type="ECO:0000256" key="8">
    <source>
        <dbReference type="SAM" id="MobiDB-lite"/>
    </source>
</evidence>
<evidence type="ECO:0000256" key="6">
    <source>
        <dbReference type="ARBA" id="ARBA00023274"/>
    </source>
</evidence>
<protein>
    <recommendedName>
        <fullName evidence="7">Small ribosomal subunit protein mS29</fullName>
    </recommendedName>
</protein>
<dbReference type="EMBL" id="JAFCIX010000579">
    <property type="protein sequence ID" value="KAH6585681.1"/>
    <property type="molecule type" value="Genomic_DNA"/>
</dbReference>
<comment type="subcellular location">
    <subcellularLocation>
        <location evidence="1">Mitochondrion</location>
    </subcellularLocation>
</comment>
<keyword evidence="3" id="KW-0809">Transit peptide</keyword>
<keyword evidence="10" id="KW-1185">Reference proteome</keyword>
<evidence type="ECO:0000256" key="2">
    <source>
        <dbReference type="ARBA" id="ARBA00009863"/>
    </source>
</evidence>
<dbReference type="InterPro" id="IPR019368">
    <property type="entry name" value="Ribosomal_mS29"/>
</dbReference>
<dbReference type="PANTHER" id="PTHR12810:SF0">
    <property type="entry name" value="SMALL RIBOSOMAL SUBUNIT PROTEIN MS29"/>
    <property type="match status" value="1"/>
</dbReference>
<evidence type="ECO:0000256" key="3">
    <source>
        <dbReference type="ARBA" id="ARBA00022946"/>
    </source>
</evidence>
<evidence type="ECO:0000256" key="1">
    <source>
        <dbReference type="ARBA" id="ARBA00004173"/>
    </source>
</evidence>
<evidence type="ECO:0000256" key="4">
    <source>
        <dbReference type="ARBA" id="ARBA00022980"/>
    </source>
</evidence>
<keyword evidence="4" id="KW-0689">Ribosomal protein</keyword>
<evidence type="ECO:0000313" key="9">
    <source>
        <dbReference type="EMBL" id="KAH6585681.1"/>
    </source>
</evidence>
<feature type="region of interest" description="Disordered" evidence="8">
    <location>
        <begin position="40"/>
        <end position="65"/>
    </location>
</feature>
<comment type="caution">
    <text evidence="9">The sequence shown here is derived from an EMBL/GenBank/DDBJ whole genome shotgun (WGS) entry which is preliminary data.</text>
</comment>
<evidence type="ECO:0000256" key="7">
    <source>
        <dbReference type="ARBA" id="ARBA00035140"/>
    </source>
</evidence>
<gene>
    <name evidence="9" type="ORF">BASA50_001015</name>
</gene>
<feature type="compositionally biased region" description="Polar residues" evidence="8">
    <location>
        <begin position="51"/>
        <end position="65"/>
    </location>
</feature>
<dbReference type="Proteomes" id="UP001648503">
    <property type="component" value="Unassembled WGS sequence"/>
</dbReference>
<dbReference type="Pfam" id="PF10236">
    <property type="entry name" value="DAP3"/>
    <property type="match status" value="1"/>
</dbReference>
<comment type="similarity">
    <text evidence="2">Belongs to the mitochondrion-specific ribosomal protein mS29 family.</text>
</comment>
<sequence>MFATKRPGLLVSATRLLAKRPAPYGRCCISISAGDFPTNGLNDAHPKAPSAATQPQKGSLNAHGDSSTTIPFAVASSPHDMSVMKWSPEFAVPKNIGRFSSLPEKFLSKIPKISPNLEKQFKLTATPALMFRQSTAELISIVEKEADKEFCTTALVVEGNRGTGKSAAFLQTVSHCHSKGWIIIPVPRLSEWMSGIEPYEMSLSRSKYLQPELTQKFISLLLEWNESALSKIPLREGSSESVADIARLAAEGDPESSFAILEEIMTRIFTAKNRNPVLLAIDQFNALYRRTAYFDTKSHPLTTDRFALPSMIQKIVYELGQPKTVILGAIDHTEPLVGSRYIYHRLNTLSPINQTAETPILRPIDIDISSRDDYAVVLPSFLDPTQADPFSKKFKLHPKHMSKFEMPSYSVSELSSVLDFYYQHNVFYGDMTESAAAKRWMLTQGNPLEVLKTCIAL</sequence>
<evidence type="ECO:0000313" key="10">
    <source>
        <dbReference type="Proteomes" id="UP001648503"/>
    </source>
</evidence>
<keyword evidence="5" id="KW-0496">Mitochondrion</keyword>
<accession>A0ABQ8ES44</accession>
<dbReference type="PANTHER" id="PTHR12810">
    <property type="entry name" value="MITOCHONDRIAL 28S RIBOSOMAL PROTEIN S29"/>
    <property type="match status" value="1"/>
</dbReference>
<organism evidence="9 10">
    <name type="scientific">Batrachochytrium salamandrivorans</name>
    <dbReference type="NCBI Taxonomy" id="1357716"/>
    <lineage>
        <taxon>Eukaryota</taxon>
        <taxon>Fungi</taxon>
        <taxon>Fungi incertae sedis</taxon>
        <taxon>Chytridiomycota</taxon>
        <taxon>Chytridiomycota incertae sedis</taxon>
        <taxon>Chytridiomycetes</taxon>
        <taxon>Rhizophydiales</taxon>
        <taxon>Rhizophydiales incertae sedis</taxon>
        <taxon>Batrachochytrium</taxon>
    </lineage>
</organism>
<keyword evidence="6" id="KW-0687">Ribonucleoprotein</keyword>
<reference evidence="9 10" key="1">
    <citation type="submission" date="2021-02" db="EMBL/GenBank/DDBJ databases">
        <title>Variation within the Batrachochytrium salamandrivorans European outbreak.</title>
        <authorList>
            <person name="Kelly M."/>
            <person name="Pasmans F."/>
            <person name="Shea T.P."/>
            <person name="Munoz J.F."/>
            <person name="Carranza S."/>
            <person name="Cuomo C.A."/>
            <person name="Martel A."/>
        </authorList>
    </citation>
    <scope>NUCLEOTIDE SEQUENCE [LARGE SCALE GENOMIC DNA]</scope>
    <source>
        <strain evidence="9 10">AMFP18/2</strain>
    </source>
</reference>
<evidence type="ECO:0000256" key="5">
    <source>
        <dbReference type="ARBA" id="ARBA00023128"/>
    </source>
</evidence>
<proteinExistence type="inferred from homology"/>
<name>A0ABQ8ES44_9FUNG</name>